<feature type="domain" description="WSC" evidence="3">
    <location>
        <begin position="132"/>
        <end position="231"/>
    </location>
</feature>
<dbReference type="PROSITE" id="PS51212">
    <property type="entry name" value="WSC"/>
    <property type="match status" value="1"/>
</dbReference>
<organism evidence="4 5">
    <name type="scientific">Parascedosporium putredinis</name>
    <dbReference type="NCBI Taxonomy" id="1442378"/>
    <lineage>
        <taxon>Eukaryota</taxon>
        <taxon>Fungi</taxon>
        <taxon>Dikarya</taxon>
        <taxon>Ascomycota</taxon>
        <taxon>Pezizomycotina</taxon>
        <taxon>Sordariomycetes</taxon>
        <taxon>Hypocreomycetidae</taxon>
        <taxon>Microascales</taxon>
        <taxon>Microascaceae</taxon>
        <taxon>Parascedosporium</taxon>
    </lineage>
</organism>
<keyword evidence="5" id="KW-1185">Reference proteome</keyword>
<sequence length="235" mass="25241">MNQDLEHQYDGLQVVPNDPTQDKQPYGNPYAPSSYPGTAVMGTYVGQEAFTPPEKRVAGMRRSTLIIASIIVLLVAVIALIGGLFGSKIGTLEDKLASFVNATPTPTSTGSSDSTKTSPDVYPTETDIVVAGYEYMGCYEDASDRTLANNSSNRDTMTNAQCAVFCGRFKYFGTEFGSQCYCGEELTRTKAVPPGTAPTTAVAPKRERRTAVASSTSACGGRLRLAFGQWERQVD</sequence>
<reference evidence="4" key="1">
    <citation type="submission" date="2022-11" db="EMBL/GenBank/DDBJ databases">
        <authorList>
            <person name="Scott C."/>
            <person name="Bruce N."/>
        </authorList>
    </citation>
    <scope>NUCLEOTIDE SEQUENCE</scope>
</reference>
<accession>A0A9P1H231</accession>
<dbReference type="SMART" id="SM00321">
    <property type="entry name" value="WSC"/>
    <property type="match status" value="1"/>
</dbReference>
<dbReference type="OrthoDB" id="5230421at2759"/>
<proteinExistence type="predicted"/>
<dbReference type="EMBL" id="CALLCH030000012">
    <property type="protein sequence ID" value="CAI4215255.1"/>
    <property type="molecule type" value="Genomic_DNA"/>
</dbReference>
<keyword evidence="2" id="KW-0812">Transmembrane</keyword>
<dbReference type="Proteomes" id="UP000838763">
    <property type="component" value="Unassembled WGS sequence"/>
</dbReference>
<protein>
    <recommendedName>
        <fullName evidence="3">WSC domain-containing protein</fullName>
    </recommendedName>
</protein>
<evidence type="ECO:0000259" key="3">
    <source>
        <dbReference type="PROSITE" id="PS51212"/>
    </source>
</evidence>
<keyword evidence="2" id="KW-0472">Membrane</keyword>
<feature type="transmembrane region" description="Helical" evidence="2">
    <location>
        <begin position="65"/>
        <end position="85"/>
    </location>
</feature>
<dbReference type="AlphaFoldDB" id="A0A9P1H231"/>
<evidence type="ECO:0000256" key="1">
    <source>
        <dbReference type="SAM" id="MobiDB-lite"/>
    </source>
</evidence>
<evidence type="ECO:0000313" key="4">
    <source>
        <dbReference type="EMBL" id="CAI4215255.1"/>
    </source>
</evidence>
<name>A0A9P1H231_9PEZI</name>
<keyword evidence="2" id="KW-1133">Transmembrane helix</keyword>
<dbReference type="Pfam" id="PF01822">
    <property type="entry name" value="WSC"/>
    <property type="match status" value="1"/>
</dbReference>
<evidence type="ECO:0000313" key="5">
    <source>
        <dbReference type="Proteomes" id="UP000838763"/>
    </source>
</evidence>
<feature type="region of interest" description="Disordered" evidence="1">
    <location>
        <begin position="1"/>
        <end position="30"/>
    </location>
</feature>
<gene>
    <name evidence="4" type="ORF">PPNO1_LOCUS4969</name>
</gene>
<comment type="caution">
    <text evidence="4">The sequence shown here is derived from an EMBL/GenBank/DDBJ whole genome shotgun (WGS) entry which is preliminary data.</text>
</comment>
<dbReference type="InterPro" id="IPR002889">
    <property type="entry name" value="WSC_carb-bd"/>
</dbReference>
<evidence type="ECO:0000256" key="2">
    <source>
        <dbReference type="SAM" id="Phobius"/>
    </source>
</evidence>